<feature type="transmembrane region" description="Helical" evidence="9">
    <location>
        <begin position="90"/>
        <end position="111"/>
    </location>
</feature>
<dbReference type="Gene3D" id="1.20.1070.10">
    <property type="entry name" value="Rhodopsin 7-helix transmembrane proteins"/>
    <property type="match status" value="1"/>
</dbReference>
<feature type="transmembrane region" description="Helical" evidence="9">
    <location>
        <begin position="56"/>
        <end position="78"/>
    </location>
</feature>
<dbReference type="GO" id="GO:0016020">
    <property type="term" value="C:membrane"/>
    <property type="evidence" value="ECO:0007669"/>
    <property type="project" value="UniProtKB-SubCell"/>
</dbReference>
<accession>A0A914M509</accession>
<dbReference type="PROSITE" id="PS50262">
    <property type="entry name" value="G_PROTEIN_RECEP_F1_2"/>
    <property type="match status" value="1"/>
</dbReference>
<evidence type="ECO:0000256" key="9">
    <source>
        <dbReference type="SAM" id="Phobius"/>
    </source>
</evidence>
<evidence type="ECO:0000313" key="12">
    <source>
        <dbReference type="WBParaSite" id="Minc3s01201g21658"/>
    </source>
</evidence>
<keyword evidence="3 9" id="KW-1133">Transmembrane helix</keyword>
<feature type="transmembrane region" description="Helical" evidence="9">
    <location>
        <begin position="131"/>
        <end position="154"/>
    </location>
</feature>
<protein>
    <submittedName>
        <fullName evidence="12">G-protein coupled receptors family 1 profile domain-containing protein</fullName>
    </submittedName>
</protein>
<name>A0A914M509_MELIC</name>
<evidence type="ECO:0000256" key="3">
    <source>
        <dbReference type="ARBA" id="ARBA00022989"/>
    </source>
</evidence>
<feature type="domain" description="G-protein coupled receptors family 1 profile" evidence="10">
    <location>
        <begin position="69"/>
        <end position="263"/>
    </location>
</feature>
<keyword evidence="2 8" id="KW-0812">Transmembrane</keyword>
<dbReference type="AlphaFoldDB" id="A0A914M509"/>
<organism evidence="11 12">
    <name type="scientific">Meloidogyne incognita</name>
    <name type="common">Southern root-knot nematode worm</name>
    <name type="synonym">Oxyuris incognita</name>
    <dbReference type="NCBI Taxonomy" id="6306"/>
    <lineage>
        <taxon>Eukaryota</taxon>
        <taxon>Metazoa</taxon>
        <taxon>Ecdysozoa</taxon>
        <taxon>Nematoda</taxon>
        <taxon>Chromadorea</taxon>
        <taxon>Rhabditida</taxon>
        <taxon>Tylenchina</taxon>
        <taxon>Tylenchomorpha</taxon>
        <taxon>Tylenchoidea</taxon>
        <taxon>Meloidogynidae</taxon>
        <taxon>Meloidogyninae</taxon>
        <taxon>Meloidogyne</taxon>
        <taxon>Meloidogyne incognita group</taxon>
    </lineage>
</organism>
<reference evidence="12" key="1">
    <citation type="submission" date="2022-11" db="UniProtKB">
        <authorList>
            <consortium name="WormBaseParasite"/>
        </authorList>
    </citation>
    <scope>IDENTIFICATION</scope>
</reference>
<dbReference type="PROSITE" id="PS00237">
    <property type="entry name" value="G_PROTEIN_RECEP_F1_1"/>
    <property type="match status" value="1"/>
</dbReference>
<sequence>MNNSLINNENNENNSSIISLLSDTNSTTTFDNRTLYNNIFCIQNASSTNIFFILQYIMPTFTSFVGVSGNLLTILTIVISGLHKNYVNKYLIVLLASDSVLLLKIILERIFKFGIRSYWINFFGQYFWNVPIYVSNLTIFLLTIERFFAVVFPLKHLKYTQFHRWKIILVILTFSFLANFNLLLVIRERNPAYVNKNNPYKYYYNNNLPLAKPLVLGPRIFISFILPLFAVFLVNFAIIFKLRARHIIQSLDFLKKFFRKKYF</sequence>
<keyword evidence="11" id="KW-1185">Reference proteome</keyword>
<evidence type="ECO:0000313" key="11">
    <source>
        <dbReference type="Proteomes" id="UP000887563"/>
    </source>
</evidence>
<keyword evidence="7 8" id="KW-0807">Transducer</keyword>
<evidence type="ECO:0000259" key="10">
    <source>
        <dbReference type="PROSITE" id="PS50262"/>
    </source>
</evidence>
<keyword evidence="4 8" id="KW-0297">G-protein coupled receptor</keyword>
<evidence type="ECO:0000256" key="1">
    <source>
        <dbReference type="ARBA" id="ARBA00004141"/>
    </source>
</evidence>
<evidence type="ECO:0000256" key="7">
    <source>
        <dbReference type="ARBA" id="ARBA00023224"/>
    </source>
</evidence>
<feature type="transmembrane region" description="Helical" evidence="9">
    <location>
        <begin position="166"/>
        <end position="186"/>
    </location>
</feature>
<comment type="subcellular location">
    <subcellularLocation>
        <location evidence="1">Membrane</location>
        <topology evidence="1">Multi-pass membrane protein</topology>
    </subcellularLocation>
</comment>
<dbReference type="PANTHER" id="PTHR24243">
    <property type="entry name" value="G-PROTEIN COUPLED RECEPTOR"/>
    <property type="match status" value="1"/>
</dbReference>
<comment type="similarity">
    <text evidence="8">Belongs to the G-protein coupled receptor 1 family.</text>
</comment>
<dbReference type="GO" id="GO:0004930">
    <property type="term" value="F:G protein-coupled receptor activity"/>
    <property type="evidence" value="ECO:0007669"/>
    <property type="project" value="UniProtKB-KW"/>
</dbReference>
<evidence type="ECO:0000256" key="6">
    <source>
        <dbReference type="ARBA" id="ARBA00023170"/>
    </source>
</evidence>
<feature type="transmembrane region" description="Helical" evidence="9">
    <location>
        <begin position="220"/>
        <end position="240"/>
    </location>
</feature>
<dbReference type="InterPro" id="IPR000276">
    <property type="entry name" value="GPCR_Rhodpsn"/>
</dbReference>
<dbReference type="WBParaSite" id="Minc3s01201g21658">
    <property type="protein sequence ID" value="Minc3s01201g21658"/>
    <property type="gene ID" value="Minc3s01201g21658"/>
</dbReference>
<dbReference type="PRINTS" id="PR00237">
    <property type="entry name" value="GPCRRHODOPSN"/>
</dbReference>
<evidence type="ECO:0000256" key="2">
    <source>
        <dbReference type="ARBA" id="ARBA00022692"/>
    </source>
</evidence>
<dbReference type="Proteomes" id="UP000887563">
    <property type="component" value="Unplaced"/>
</dbReference>
<evidence type="ECO:0000256" key="5">
    <source>
        <dbReference type="ARBA" id="ARBA00023136"/>
    </source>
</evidence>
<keyword evidence="5 9" id="KW-0472">Membrane</keyword>
<dbReference type="InterPro" id="IPR017452">
    <property type="entry name" value="GPCR_Rhodpsn_7TM"/>
</dbReference>
<proteinExistence type="inferred from homology"/>
<keyword evidence="6 8" id="KW-0675">Receptor</keyword>
<dbReference type="Pfam" id="PF00001">
    <property type="entry name" value="7tm_1"/>
    <property type="match status" value="1"/>
</dbReference>
<dbReference type="SUPFAM" id="SSF81321">
    <property type="entry name" value="Family A G protein-coupled receptor-like"/>
    <property type="match status" value="1"/>
</dbReference>
<evidence type="ECO:0000256" key="8">
    <source>
        <dbReference type="RuleBase" id="RU000688"/>
    </source>
</evidence>
<dbReference type="PANTHER" id="PTHR24243:SF208">
    <property type="entry name" value="PYROKININ-1 RECEPTOR"/>
    <property type="match status" value="1"/>
</dbReference>
<evidence type="ECO:0000256" key="4">
    <source>
        <dbReference type="ARBA" id="ARBA00023040"/>
    </source>
</evidence>